<evidence type="ECO:0000256" key="3">
    <source>
        <dbReference type="ARBA" id="ARBA00022741"/>
    </source>
</evidence>
<dbReference type="SUPFAM" id="SSF55307">
    <property type="entry name" value="Tubulin C-terminal domain-like"/>
    <property type="match status" value="1"/>
</dbReference>
<keyword evidence="2" id="KW-0493">Microtubule</keyword>
<dbReference type="AlphaFoldDB" id="A0A1B6KHZ8"/>
<dbReference type="EMBL" id="GEBQ01028897">
    <property type="protein sequence ID" value="JAT11080.1"/>
    <property type="molecule type" value="Transcribed_RNA"/>
</dbReference>
<evidence type="ECO:0000256" key="5">
    <source>
        <dbReference type="ARBA" id="ARBA00023134"/>
    </source>
</evidence>
<dbReference type="InterPro" id="IPR008280">
    <property type="entry name" value="Tub_FtsZ_C"/>
</dbReference>
<dbReference type="InterPro" id="IPR000217">
    <property type="entry name" value="Tubulin"/>
</dbReference>
<dbReference type="PANTHER" id="PTHR11588">
    <property type="entry name" value="TUBULIN"/>
    <property type="match status" value="1"/>
</dbReference>
<reference evidence="7" key="1">
    <citation type="submission" date="2015-11" db="EMBL/GenBank/DDBJ databases">
        <title>De novo transcriptome assembly of four potential Pierce s Disease insect vectors from Arizona vineyards.</title>
        <authorList>
            <person name="Tassone E.E."/>
        </authorList>
    </citation>
    <scope>NUCLEOTIDE SEQUENCE</scope>
</reference>
<evidence type="ECO:0000313" key="7">
    <source>
        <dbReference type="EMBL" id="JAT11080.1"/>
    </source>
</evidence>
<evidence type="ECO:0000256" key="6">
    <source>
        <dbReference type="ARBA" id="ARBA00049117"/>
    </source>
</evidence>
<evidence type="ECO:0000256" key="4">
    <source>
        <dbReference type="ARBA" id="ARBA00022801"/>
    </source>
</evidence>
<gene>
    <name evidence="7" type="ORF">g.21724</name>
</gene>
<dbReference type="GO" id="GO:0005200">
    <property type="term" value="F:structural constituent of cytoskeleton"/>
    <property type="evidence" value="ECO:0007669"/>
    <property type="project" value="InterPro"/>
</dbReference>
<dbReference type="GO" id="GO:0005874">
    <property type="term" value="C:microtubule"/>
    <property type="evidence" value="ECO:0007669"/>
    <property type="project" value="UniProtKB-KW"/>
</dbReference>
<dbReference type="Gene3D" id="1.10.287.600">
    <property type="entry name" value="Helix hairpin bin"/>
    <property type="match status" value="1"/>
</dbReference>
<sequence length="139" mass="16343">MSRFPLPPIITQHQVPILTRILFPYLNFPGPTHNILRTTYNMVGINYQTPSMPVDGDLSSTKRAVCMLSNTTAIVEAWKKLNKKFDLMWAKRAFVHWYNNEGMEYEEFIESRNDLAVLELDYMEVNKSFNDYDAYNEEH</sequence>
<evidence type="ECO:0008006" key="8">
    <source>
        <dbReference type="Google" id="ProtNLM"/>
    </source>
</evidence>
<dbReference type="GO" id="GO:0005525">
    <property type="term" value="F:GTP binding"/>
    <property type="evidence" value="ECO:0007669"/>
    <property type="project" value="UniProtKB-KW"/>
</dbReference>
<dbReference type="GO" id="GO:0007017">
    <property type="term" value="P:microtubule-based process"/>
    <property type="evidence" value="ECO:0007669"/>
    <property type="project" value="InterPro"/>
</dbReference>
<dbReference type="InterPro" id="IPR037103">
    <property type="entry name" value="Tubulin/FtsZ-like_C"/>
</dbReference>
<comment type="catalytic activity">
    <reaction evidence="6">
        <text>GTP + H2O = GDP + phosphate + H(+)</text>
        <dbReference type="Rhea" id="RHEA:19669"/>
        <dbReference type="ChEBI" id="CHEBI:15377"/>
        <dbReference type="ChEBI" id="CHEBI:15378"/>
        <dbReference type="ChEBI" id="CHEBI:37565"/>
        <dbReference type="ChEBI" id="CHEBI:43474"/>
        <dbReference type="ChEBI" id="CHEBI:58189"/>
    </reaction>
    <physiologicalReaction direction="left-to-right" evidence="6">
        <dbReference type="Rhea" id="RHEA:19670"/>
    </physiologicalReaction>
</comment>
<comment type="similarity">
    <text evidence="1">Belongs to the tubulin family.</text>
</comment>
<dbReference type="PRINTS" id="PR01162">
    <property type="entry name" value="ALPHATUBULIN"/>
</dbReference>
<dbReference type="InterPro" id="IPR002452">
    <property type="entry name" value="Alpha_tubulin"/>
</dbReference>
<accession>A0A1B6KHZ8</accession>
<organism evidence="7">
    <name type="scientific">Graphocephala atropunctata</name>
    <dbReference type="NCBI Taxonomy" id="36148"/>
    <lineage>
        <taxon>Eukaryota</taxon>
        <taxon>Metazoa</taxon>
        <taxon>Ecdysozoa</taxon>
        <taxon>Arthropoda</taxon>
        <taxon>Hexapoda</taxon>
        <taxon>Insecta</taxon>
        <taxon>Pterygota</taxon>
        <taxon>Neoptera</taxon>
        <taxon>Paraneoptera</taxon>
        <taxon>Hemiptera</taxon>
        <taxon>Auchenorrhyncha</taxon>
        <taxon>Membracoidea</taxon>
        <taxon>Cicadellidae</taxon>
        <taxon>Cicadellinae</taxon>
        <taxon>Cicadellini</taxon>
        <taxon>Graphocephala</taxon>
    </lineage>
</organism>
<dbReference type="Gene3D" id="3.30.1330.20">
    <property type="entry name" value="Tubulin/FtsZ, C-terminal domain"/>
    <property type="match status" value="1"/>
</dbReference>
<protein>
    <recommendedName>
        <fullName evidence="8">Tubulin/FtsZ 2-layer sandwich domain-containing protein</fullName>
    </recommendedName>
</protein>
<dbReference type="InterPro" id="IPR023123">
    <property type="entry name" value="Tubulin_C"/>
</dbReference>
<keyword evidence="5" id="KW-0342">GTP-binding</keyword>
<keyword evidence="3" id="KW-0547">Nucleotide-binding</keyword>
<proteinExistence type="inferred from homology"/>
<name>A0A1B6KHZ8_9HEMI</name>
<keyword evidence="4" id="KW-0378">Hydrolase</keyword>
<evidence type="ECO:0000256" key="2">
    <source>
        <dbReference type="ARBA" id="ARBA00022701"/>
    </source>
</evidence>
<evidence type="ECO:0000256" key="1">
    <source>
        <dbReference type="ARBA" id="ARBA00009636"/>
    </source>
</evidence>
<dbReference type="GO" id="GO:0016787">
    <property type="term" value="F:hydrolase activity"/>
    <property type="evidence" value="ECO:0007669"/>
    <property type="project" value="UniProtKB-KW"/>
</dbReference>